<gene>
    <name evidence="2" type="ORF">ACA1_044690</name>
</gene>
<keyword evidence="3" id="KW-1185">Reference proteome</keyword>
<organism evidence="2 3">
    <name type="scientific">Acanthamoeba castellanii (strain ATCC 30010 / Neff)</name>
    <dbReference type="NCBI Taxonomy" id="1257118"/>
    <lineage>
        <taxon>Eukaryota</taxon>
        <taxon>Amoebozoa</taxon>
        <taxon>Discosea</taxon>
        <taxon>Longamoebia</taxon>
        <taxon>Centramoebida</taxon>
        <taxon>Acanthamoebidae</taxon>
        <taxon>Acanthamoeba</taxon>
    </lineage>
</organism>
<protein>
    <recommendedName>
        <fullName evidence="4">Transmembrane protein</fullName>
    </recommendedName>
</protein>
<feature type="transmembrane region" description="Helical" evidence="1">
    <location>
        <begin position="180"/>
        <end position="203"/>
    </location>
</feature>
<keyword evidence="1" id="KW-0812">Transmembrane</keyword>
<proteinExistence type="predicted"/>
<evidence type="ECO:0000313" key="2">
    <source>
        <dbReference type="EMBL" id="ELR18469.1"/>
    </source>
</evidence>
<sequence length="264" mass="31301">MEIGTGDLVWLIVWGSLYILVWLFQIIRYRCCRWRLFSSADDEEPRPTYWQKLKHDHFVLGIFFVHPDDPFTRSARIFIWAFNSVIVLTLTSIQFHKEGCIEEQSINWSINFIVRVVQGAVTSMLLVWLFRFDSILKRARQRSVQPCCLYDLCALATLAIVLPILLYFCSDFYHQCDVRFVMLKWAIALLIEYVISQPIMVWVEMHLLHKYDVFIPRNGGYVDPESPREMLQPFPEDDDDYDDVGLRRYLTSERTPLKRDLPYA</sequence>
<reference evidence="2 3" key="1">
    <citation type="journal article" date="2013" name="Genome Biol.">
        <title>Genome of Acanthamoeba castellanii highlights extensive lateral gene transfer and early evolution of tyrosine kinase signaling.</title>
        <authorList>
            <person name="Clarke M."/>
            <person name="Lohan A.J."/>
            <person name="Liu B."/>
            <person name="Lagkouvardos I."/>
            <person name="Roy S."/>
            <person name="Zafar N."/>
            <person name="Bertelli C."/>
            <person name="Schilde C."/>
            <person name="Kianianmomeni A."/>
            <person name="Burglin T.R."/>
            <person name="Frech C."/>
            <person name="Turcotte B."/>
            <person name="Kopec K.O."/>
            <person name="Synnott J.M."/>
            <person name="Choo C."/>
            <person name="Paponov I."/>
            <person name="Finkler A."/>
            <person name="Soon Heng Tan C."/>
            <person name="Hutchins A.P."/>
            <person name="Weinmeier T."/>
            <person name="Rattei T."/>
            <person name="Chu J.S."/>
            <person name="Gimenez G."/>
            <person name="Irimia M."/>
            <person name="Rigden D.J."/>
            <person name="Fitzpatrick D.A."/>
            <person name="Lorenzo-Morales J."/>
            <person name="Bateman A."/>
            <person name="Chiu C.H."/>
            <person name="Tang P."/>
            <person name="Hegemann P."/>
            <person name="Fromm H."/>
            <person name="Raoult D."/>
            <person name="Greub G."/>
            <person name="Miranda-Saavedra D."/>
            <person name="Chen N."/>
            <person name="Nash P."/>
            <person name="Ginger M.L."/>
            <person name="Horn M."/>
            <person name="Schaap P."/>
            <person name="Caler L."/>
            <person name="Loftus B."/>
        </authorList>
    </citation>
    <scope>NUCLEOTIDE SEQUENCE [LARGE SCALE GENOMIC DNA]</scope>
    <source>
        <strain evidence="2 3">Neff</strain>
    </source>
</reference>
<dbReference type="GeneID" id="14919240"/>
<name>L8GYW4_ACACF</name>
<feature type="transmembrane region" description="Helical" evidence="1">
    <location>
        <begin position="6"/>
        <end position="27"/>
    </location>
</feature>
<accession>L8GYW4</accession>
<dbReference type="VEuPathDB" id="AmoebaDB:ACA1_044690"/>
<evidence type="ECO:0000313" key="3">
    <source>
        <dbReference type="Proteomes" id="UP000011083"/>
    </source>
</evidence>
<feature type="transmembrane region" description="Helical" evidence="1">
    <location>
        <begin position="108"/>
        <end position="129"/>
    </location>
</feature>
<dbReference type="AlphaFoldDB" id="L8GYW4"/>
<dbReference type="KEGG" id="acan:ACA1_044690"/>
<dbReference type="EMBL" id="KB007952">
    <property type="protein sequence ID" value="ELR18469.1"/>
    <property type="molecule type" value="Genomic_DNA"/>
</dbReference>
<evidence type="ECO:0008006" key="4">
    <source>
        <dbReference type="Google" id="ProtNLM"/>
    </source>
</evidence>
<dbReference type="RefSeq" id="XP_004340506.1">
    <property type="nucleotide sequence ID" value="XM_004340458.1"/>
</dbReference>
<dbReference type="Proteomes" id="UP000011083">
    <property type="component" value="Unassembled WGS sequence"/>
</dbReference>
<feature type="transmembrane region" description="Helical" evidence="1">
    <location>
        <begin position="77"/>
        <end position="96"/>
    </location>
</feature>
<keyword evidence="1" id="KW-1133">Transmembrane helix</keyword>
<evidence type="ECO:0000256" key="1">
    <source>
        <dbReference type="SAM" id="Phobius"/>
    </source>
</evidence>
<keyword evidence="1" id="KW-0472">Membrane</keyword>
<feature type="transmembrane region" description="Helical" evidence="1">
    <location>
        <begin position="149"/>
        <end position="168"/>
    </location>
</feature>